<proteinExistence type="predicted"/>
<keyword evidence="3" id="KW-1185">Reference proteome</keyword>
<keyword evidence="1" id="KW-0812">Transmembrane</keyword>
<sequence length="85" mass="10188">MFKKGIIKYMFIIVICFSIFIYGFIEVNINKPELVKEKSKFTINLKLNPVDFRIETNAYVFYANGKIFYNMKEKCIDTYNDIFMN</sequence>
<organism evidence="2 3">
    <name type="scientific">Clostridium frigoris</name>
    <dbReference type="NCBI Taxonomy" id="205327"/>
    <lineage>
        <taxon>Bacteria</taxon>
        <taxon>Bacillati</taxon>
        <taxon>Bacillota</taxon>
        <taxon>Clostridia</taxon>
        <taxon>Eubacteriales</taxon>
        <taxon>Clostridiaceae</taxon>
        <taxon>Clostridium</taxon>
    </lineage>
</organism>
<dbReference type="EMBL" id="JAHLDV010000020">
    <property type="protein sequence ID" value="MBU3160108.1"/>
    <property type="molecule type" value="Genomic_DNA"/>
</dbReference>
<dbReference type="RefSeq" id="WP_216148931.1">
    <property type="nucleotide sequence ID" value="NZ_JAHLDV010000020.1"/>
</dbReference>
<keyword evidence="1" id="KW-1133">Transmembrane helix</keyword>
<evidence type="ECO:0000313" key="2">
    <source>
        <dbReference type="EMBL" id="MBU3160108.1"/>
    </source>
</evidence>
<evidence type="ECO:0000256" key="1">
    <source>
        <dbReference type="SAM" id="Phobius"/>
    </source>
</evidence>
<comment type="caution">
    <text evidence="2">The sequence shown here is derived from an EMBL/GenBank/DDBJ whole genome shotgun (WGS) entry which is preliminary data.</text>
</comment>
<gene>
    <name evidence="2" type="ORF">KPL37_10115</name>
</gene>
<protein>
    <submittedName>
        <fullName evidence="2">Uncharacterized protein</fullName>
    </submittedName>
</protein>
<evidence type="ECO:0000313" key="3">
    <source>
        <dbReference type="Proteomes" id="UP000776252"/>
    </source>
</evidence>
<dbReference type="Proteomes" id="UP000776252">
    <property type="component" value="Unassembled WGS sequence"/>
</dbReference>
<accession>A0ABS6BW66</accession>
<name>A0ABS6BW66_9CLOT</name>
<feature type="transmembrane region" description="Helical" evidence="1">
    <location>
        <begin position="6"/>
        <end position="25"/>
    </location>
</feature>
<keyword evidence="1" id="KW-0472">Membrane</keyword>
<reference evidence="2 3" key="1">
    <citation type="submission" date="2021-06" db="EMBL/GenBank/DDBJ databases">
        <title>Clostridia strains as spoilage organisms.</title>
        <authorList>
            <person name="Wambui J."/>
            <person name="Stephan R."/>
            <person name="Stevens M.J.A."/>
        </authorList>
    </citation>
    <scope>NUCLEOTIDE SEQUENCE [LARGE SCALE GENOMIC DNA]</scope>
    <source>
        <strain evidence="2 3">DSM 14204</strain>
    </source>
</reference>